<dbReference type="Proteomes" id="UP001237642">
    <property type="component" value="Unassembled WGS sequence"/>
</dbReference>
<dbReference type="PANTHER" id="PTHR12706:SF13">
    <property type="entry name" value="PROTEIN FORGETTER 1"/>
    <property type="match status" value="1"/>
</dbReference>
<evidence type="ECO:0000259" key="2">
    <source>
        <dbReference type="Pfam" id="PF25373"/>
    </source>
</evidence>
<reference evidence="3" key="2">
    <citation type="submission" date="2023-05" db="EMBL/GenBank/DDBJ databases">
        <authorList>
            <person name="Schelkunov M.I."/>
        </authorList>
    </citation>
    <scope>NUCLEOTIDE SEQUENCE</scope>
    <source>
        <strain evidence="3">Hsosn_3</strain>
        <tissue evidence="3">Leaf</tissue>
    </source>
</reference>
<evidence type="ECO:0000313" key="3">
    <source>
        <dbReference type="EMBL" id="KAK1384227.1"/>
    </source>
</evidence>
<evidence type="ECO:0000313" key="4">
    <source>
        <dbReference type="Proteomes" id="UP001237642"/>
    </source>
</evidence>
<dbReference type="AlphaFoldDB" id="A0AAD8MTB3"/>
<feature type="domain" description="SBNO alpha/beta" evidence="2">
    <location>
        <begin position="307"/>
        <end position="377"/>
    </location>
</feature>
<feature type="domain" description="Strawberry notch helicase C" evidence="1">
    <location>
        <begin position="151"/>
        <end position="266"/>
    </location>
</feature>
<proteinExistence type="predicted"/>
<reference evidence="3" key="1">
    <citation type="submission" date="2023-02" db="EMBL/GenBank/DDBJ databases">
        <title>Genome of toxic invasive species Heracleum sosnowskyi carries increased number of genes despite the absence of recent whole-genome duplications.</title>
        <authorList>
            <person name="Schelkunov M."/>
            <person name="Shtratnikova V."/>
            <person name="Makarenko M."/>
            <person name="Klepikova A."/>
            <person name="Omelchenko D."/>
            <person name="Novikova G."/>
            <person name="Obukhova E."/>
            <person name="Bogdanov V."/>
            <person name="Penin A."/>
            <person name="Logacheva M."/>
        </authorList>
    </citation>
    <scope>NUCLEOTIDE SEQUENCE</scope>
    <source>
        <strain evidence="3">Hsosn_3</strain>
        <tissue evidence="3">Leaf</tissue>
    </source>
</reference>
<sequence>MEMVNINEKQSFMDGEKLVAIISEAGSAGVSLQADRRALNQRTASPEYRAGPSLRAYNYECPYAKRALAELYNGIVNQSSLLVVPPGCSLENPNTIEDFIVKGKAALFSVGLVKDDTNVESSTGADRAIQQFGRTHRSNQASAPEYRLLLGYRRAGPSVSAYNYDSSYGKRALEKLYEVIVNLNIVQGSLPVPPGCSLEKPNAIKDFVVKGKTALASVGLFLDETYVDNRDMHNVERFLNWLLGLQPEIENSLFDFFYNRVKRTAKECPHQPIIQSIHSISYIHIGSRVHLGGCCRALHGEKKNDVTASSNPGFYESRREWQGRRHYLLAFEGSSGMCRIVRPAVGEAVREMPLLELEEKYRKLSSLEKARTCWEKKIVVMSWEKLLQTIQVHINPLRTLILSPSLQNLMMDFRSVTFTNPKWKGKNCSNVHVASSSCILHLGDPDKVAEIIGRRRKLFKASSGDSVRYVTSEHKGSDKRAKNQE</sequence>
<organism evidence="3 4">
    <name type="scientific">Heracleum sosnowskyi</name>
    <dbReference type="NCBI Taxonomy" id="360622"/>
    <lineage>
        <taxon>Eukaryota</taxon>
        <taxon>Viridiplantae</taxon>
        <taxon>Streptophyta</taxon>
        <taxon>Embryophyta</taxon>
        <taxon>Tracheophyta</taxon>
        <taxon>Spermatophyta</taxon>
        <taxon>Magnoliopsida</taxon>
        <taxon>eudicotyledons</taxon>
        <taxon>Gunneridae</taxon>
        <taxon>Pentapetalae</taxon>
        <taxon>asterids</taxon>
        <taxon>campanulids</taxon>
        <taxon>Apiales</taxon>
        <taxon>Apiaceae</taxon>
        <taxon>Apioideae</taxon>
        <taxon>apioid superclade</taxon>
        <taxon>Tordylieae</taxon>
        <taxon>Tordyliinae</taxon>
        <taxon>Heracleum</taxon>
    </lineage>
</organism>
<dbReference type="InterPro" id="IPR026741">
    <property type="entry name" value="SNO"/>
</dbReference>
<evidence type="ECO:0000259" key="1">
    <source>
        <dbReference type="Pfam" id="PF13871"/>
    </source>
</evidence>
<comment type="caution">
    <text evidence="3">The sequence shown here is derived from an EMBL/GenBank/DDBJ whole genome shotgun (WGS) entry which is preliminary data.</text>
</comment>
<dbReference type="GO" id="GO:0031490">
    <property type="term" value="F:chromatin DNA binding"/>
    <property type="evidence" value="ECO:0007669"/>
    <property type="project" value="TreeGrafter"/>
</dbReference>
<dbReference type="InterPro" id="IPR057332">
    <property type="entry name" value="SBNO_a/b_dom"/>
</dbReference>
<dbReference type="Pfam" id="PF25373">
    <property type="entry name" value="SBNO"/>
    <property type="match status" value="1"/>
</dbReference>
<keyword evidence="4" id="KW-1185">Reference proteome</keyword>
<accession>A0AAD8MTB3</accession>
<dbReference type="InterPro" id="IPR026937">
    <property type="entry name" value="SBNO_Helicase_C_dom"/>
</dbReference>
<protein>
    <submittedName>
        <fullName evidence="3">Uncharacterized protein</fullName>
    </submittedName>
</protein>
<dbReference type="GO" id="GO:0006355">
    <property type="term" value="P:regulation of DNA-templated transcription"/>
    <property type="evidence" value="ECO:0007669"/>
    <property type="project" value="InterPro"/>
</dbReference>
<feature type="domain" description="Strawberry notch helicase C" evidence="1">
    <location>
        <begin position="1"/>
        <end position="42"/>
    </location>
</feature>
<dbReference type="GO" id="GO:0042393">
    <property type="term" value="F:histone binding"/>
    <property type="evidence" value="ECO:0007669"/>
    <property type="project" value="TreeGrafter"/>
</dbReference>
<name>A0AAD8MTB3_9APIA</name>
<feature type="domain" description="Strawberry notch helicase C" evidence="1">
    <location>
        <begin position="119"/>
        <end position="149"/>
    </location>
</feature>
<gene>
    <name evidence="3" type="ORF">POM88_021962</name>
</gene>
<dbReference type="Pfam" id="PF13871">
    <property type="entry name" value="Helicase_C_4"/>
    <property type="match status" value="3"/>
</dbReference>
<dbReference type="GO" id="GO:0005634">
    <property type="term" value="C:nucleus"/>
    <property type="evidence" value="ECO:0007669"/>
    <property type="project" value="TreeGrafter"/>
</dbReference>
<dbReference type="PANTHER" id="PTHR12706">
    <property type="entry name" value="STRAWBERRY NOTCH-RELATED"/>
    <property type="match status" value="1"/>
</dbReference>
<dbReference type="EMBL" id="JAUIZM010000005">
    <property type="protein sequence ID" value="KAK1384227.1"/>
    <property type="molecule type" value="Genomic_DNA"/>
</dbReference>